<protein>
    <submittedName>
        <fullName evidence="3">BnaC01g35260D protein</fullName>
    </submittedName>
</protein>
<evidence type="ECO:0000259" key="2">
    <source>
        <dbReference type="SMART" id="SM01115"/>
    </source>
</evidence>
<feature type="compositionally biased region" description="Polar residues" evidence="1">
    <location>
        <begin position="131"/>
        <end position="142"/>
    </location>
</feature>
<dbReference type="CDD" id="cd21371">
    <property type="entry name" value="cwf21_RRC1-like"/>
    <property type="match status" value="1"/>
</dbReference>
<feature type="compositionally biased region" description="Basic and acidic residues" evidence="1">
    <location>
        <begin position="143"/>
        <end position="159"/>
    </location>
</feature>
<dbReference type="Proteomes" id="UP000028999">
    <property type="component" value="Unassembled WGS sequence"/>
</dbReference>
<dbReference type="STRING" id="3708.A0A078GS58"/>
<dbReference type="PANTHER" id="PTHR23140:SF0">
    <property type="entry name" value="U2 SNRNP-ASSOCIATED SURP MOTIF-CONTAINING PROTEIN"/>
    <property type="match status" value="1"/>
</dbReference>
<name>A0A078GS58_BRANA</name>
<dbReference type="InterPro" id="IPR047491">
    <property type="entry name" value="RRC1-like_cwf21"/>
</dbReference>
<feature type="domain" description="CWF21" evidence="2">
    <location>
        <begin position="80"/>
        <end position="129"/>
    </location>
</feature>
<feature type="region of interest" description="Disordered" evidence="1">
    <location>
        <begin position="32"/>
        <end position="87"/>
    </location>
</feature>
<dbReference type="PANTHER" id="PTHR23140">
    <property type="entry name" value="RNA PROCESSING PROTEIN LD23810P"/>
    <property type="match status" value="1"/>
</dbReference>
<evidence type="ECO:0000313" key="4">
    <source>
        <dbReference type="Proteomes" id="UP000028999"/>
    </source>
</evidence>
<feature type="region of interest" description="Disordered" evidence="1">
    <location>
        <begin position="125"/>
        <end position="236"/>
    </location>
</feature>
<dbReference type="GO" id="GO:0005634">
    <property type="term" value="C:nucleus"/>
    <property type="evidence" value="ECO:0007669"/>
    <property type="project" value="UniProtKB-ARBA"/>
</dbReference>
<dbReference type="Pfam" id="PF08312">
    <property type="entry name" value="cwf21"/>
    <property type="match status" value="1"/>
</dbReference>
<evidence type="ECO:0000313" key="3">
    <source>
        <dbReference type="EMBL" id="CDY28356.1"/>
    </source>
</evidence>
<proteinExistence type="predicted"/>
<dbReference type="InterPro" id="IPR013170">
    <property type="entry name" value="mRNA_splic_Cwf21_dom"/>
</dbReference>
<dbReference type="SMART" id="SM01115">
    <property type="entry name" value="cwf21"/>
    <property type="match status" value="1"/>
</dbReference>
<reference evidence="3 4" key="1">
    <citation type="journal article" date="2014" name="Science">
        <title>Plant genetics. Early allopolyploid evolution in the post-Neolithic Brassica napus oilseed genome.</title>
        <authorList>
            <person name="Chalhoub B."/>
            <person name="Denoeud F."/>
            <person name="Liu S."/>
            <person name="Parkin I.A."/>
            <person name="Tang H."/>
            <person name="Wang X."/>
            <person name="Chiquet J."/>
            <person name="Belcram H."/>
            <person name="Tong C."/>
            <person name="Samans B."/>
            <person name="Correa M."/>
            <person name="Da Silva C."/>
            <person name="Just J."/>
            <person name="Falentin C."/>
            <person name="Koh C.S."/>
            <person name="Le Clainche I."/>
            <person name="Bernard M."/>
            <person name="Bento P."/>
            <person name="Noel B."/>
            <person name="Labadie K."/>
            <person name="Alberti A."/>
            <person name="Charles M."/>
            <person name="Arnaud D."/>
            <person name="Guo H."/>
            <person name="Daviaud C."/>
            <person name="Alamery S."/>
            <person name="Jabbari K."/>
            <person name="Zhao M."/>
            <person name="Edger P.P."/>
            <person name="Chelaifa H."/>
            <person name="Tack D."/>
            <person name="Lassalle G."/>
            <person name="Mestiri I."/>
            <person name="Schnel N."/>
            <person name="Le Paslier M.C."/>
            <person name="Fan G."/>
            <person name="Renault V."/>
            <person name="Bayer P.E."/>
            <person name="Golicz A.A."/>
            <person name="Manoli S."/>
            <person name="Lee T.H."/>
            <person name="Thi V.H."/>
            <person name="Chalabi S."/>
            <person name="Hu Q."/>
            <person name="Fan C."/>
            <person name="Tollenaere R."/>
            <person name="Lu Y."/>
            <person name="Battail C."/>
            <person name="Shen J."/>
            <person name="Sidebottom C.H."/>
            <person name="Wang X."/>
            <person name="Canaguier A."/>
            <person name="Chauveau A."/>
            <person name="Berard A."/>
            <person name="Deniot G."/>
            <person name="Guan M."/>
            <person name="Liu Z."/>
            <person name="Sun F."/>
            <person name="Lim Y.P."/>
            <person name="Lyons E."/>
            <person name="Town C.D."/>
            <person name="Bancroft I."/>
            <person name="Wang X."/>
            <person name="Meng J."/>
            <person name="Ma J."/>
            <person name="Pires J.C."/>
            <person name="King G.J."/>
            <person name="Brunel D."/>
            <person name="Delourme R."/>
            <person name="Renard M."/>
            <person name="Aury J.M."/>
            <person name="Adams K.L."/>
            <person name="Batley J."/>
            <person name="Snowdon R.J."/>
            <person name="Tost J."/>
            <person name="Edwards D."/>
            <person name="Zhou Y."/>
            <person name="Hua W."/>
            <person name="Sharpe A.G."/>
            <person name="Paterson A.H."/>
            <person name="Guan C."/>
            <person name="Wincker P."/>
        </authorList>
    </citation>
    <scope>NUCLEOTIDE SEQUENCE [LARGE SCALE GENOMIC DNA]</scope>
    <source>
        <strain evidence="4">cv. Darmor-bzh</strain>
    </source>
</reference>
<feature type="compositionally biased region" description="Polar residues" evidence="1">
    <location>
        <begin position="165"/>
        <end position="174"/>
    </location>
</feature>
<dbReference type="PaxDb" id="3708-A0A078GS58"/>
<sequence length="236" mass="27863">MNLATTIPIPQPELKAFVGTEKSDLLLTASKWAKEDDEADDEQNKSYSPGSDNTGGITFKADDEDLKSNDRVRAQPDNGMDEEQRQKRRRIEVALIEYRETLEEQGMKNSEEIEKKVEIKRKRLEVDYGLSGSNEGSKNQKSTVERKERPTEDSRESSKKRQRGENQSQSPPRKSSTRERDHDLDRDRDRGRLRDRDRQHDLSRDRDRREKSLSHERDDHDKSRERDREWRRRGTR</sequence>
<dbReference type="InterPro" id="IPR051485">
    <property type="entry name" value="SR-CTD_assoc_factor"/>
</dbReference>
<keyword evidence="4" id="KW-1185">Reference proteome</keyword>
<evidence type="ECO:0000256" key="1">
    <source>
        <dbReference type="SAM" id="MobiDB-lite"/>
    </source>
</evidence>
<organism evidence="3 4">
    <name type="scientific">Brassica napus</name>
    <name type="common">Rape</name>
    <dbReference type="NCBI Taxonomy" id="3708"/>
    <lineage>
        <taxon>Eukaryota</taxon>
        <taxon>Viridiplantae</taxon>
        <taxon>Streptophyta</taxon>
        <taxon>Embryophyta</taxon>
        <taxon>Tracheophyta</taxon>
        <taxon>Spermatophyta</taxon>
        <taxon>Magnoliopsida</taxon>
        <taxon>eudicotyledons</taxon>
        <taxon>Gunneridae</taxon>
        <taxon>Pentapetalae</taxon>
        <taxon>rosids</taxon>
        <taxon>malvids</taxon>
        <taxon>Brassicales</taxon>
        <taxon>Brassicaceae</taxon>
        <taxon>Brassiceae</taxon>
        <taxon>Brassica</taxon>
    </lineage>
</organism>
<feature type="compositionally biased region" description="Polar residues" evidence="1">
    <location>
        <begin position="45"/>
        <end position="56"/>
    </location>
</feature>
<accession>A0A078GS58</accession>
<gene>
    <name evidence="3" type="primary">BnaC01g35260D</name>
    <name evidence="3" type="ORF">GSBRNA2T00040145001</name>
</gene>
<dbReference type="Gramene" id="CDY28356">
    <property type="protein sequence ID" value="CDY28356"/>
    <property type="gene ID" value="GSBRNA2T00040145001"/>
</dbReference>
<dbReference type="EMBL" id="LK032218">
    <property type="protein sequence ID" value="CDY28356.1"/>
    <property type="molecule type" value="Genomic_DNA"/>
</dbReference>
<dbReference type="Gene3D" id="6.10.140.420">
    <property type="match status" value="1"/>
</dbReference>
<dbReference type="AlphaFoldDB" id="A0A078GS58"/>
<feature type="compositionally biased region" description="Basic and acidic residues" evidence="1">
    <location>
        <begin position="176"/>
        <end position="236"/>
    </location>
</feature>